<keyword evidence="6 10" id="KW-0249">Electron transport</keyword>
<evidence type="ECO:0000256" key="11">
    <source>
        <dbReference type="PIRSR" id="PIRSR000068-1"/>
    </source>
</evidence>
<dbReference type="PANTHER" id="PTHR43687">
    <property type="entry name" value="ADENYLYLSULFATE REDUCTASE, BETA SUBUNIT"/>
    <property type="match status" value="1"/>
</dbReference>
<evidence type="ECO:0000313" key="14">
    <source>
        <dbReference type="EMBL" id="BBE41729.1"/>
    </source>
</evidence>
<reference evidence="14 15" key="1">
    <citation type="journal article" date="2019" name="ISME J.">
        <title>Isolation and characterization of a thermophilic sulfur- and iron-reducing thaumarchaeote from a terrestrial acidic hot spring.</title>
        <authorList>
            <person name="Kato S."/>
            <person name="Itoh T."/>
            <person name="Yuki M."/>
            <person name="Nagamori M."/>
            <person name="Ohnishi M."/>
            <person name="Uematsu K."/>
            <person name="Suzuki K."/>
            <person name="Takashina T."/>
            <person name="Ohkuma M."/>
        </authorList>
    </citation>
    <scope>NUCLEOTIDE SEQUENCE [LARGE SCALE GENOMIC DNA]</scope>
    <source>
        <strain evidence="14 15">NAS-02</strain>
    </source>
</reference>
<dbReference type="GO" id="GO:0051539">
    <property type="term" value="F:4 iron, 4 sulfur cluster binding"/>
    <property type="evidence" value="ECO:0007669"/>
    <property type="project" value="UniProtKB-KW"/>
</dbReference>
<keyword evidence="15" id="KW-1185">Reference proteome</keyword>
<dbReference type="Pfam" id="PF00037">
    <property type="entry name" value="Fer4"/>
    <property type="match status" value="1"/>
</dbReference>
<feature type="binding site" evidence="11">
    <location>
        <position position="32"/>
    </location>
    <ligand>
        <name>Zn(2+)</name>
        <dbReference type="ChEBI" id="CHEBI:29105"/>
    </ligand>
</feature>
<dbReference type="InterPro" id="IPR017896">
    <property type="entry name" value="4Fe4S_Fe-S-bd"/>
</dbReference>
<dbReference type="GO" id="GO:0016491">
    <property type="term" value="F:oxidoreductase activity"/>
    <property type="evidence" value="ECO:0007669"/>
    <property type="project" value="UniProtKB-ARBA"/>
</dbReference>
<organism evidence="14 15">
    <name type="scientific">Conexivisphaera calida</name>
    <dbReference type="NCBI Taxonomy" id="1874277"/>
    <lineage>
        <taxon>Archaea</taxon>
        <taxon>Nitrososphaerota</taxon>
        <taxon>Conexivisphaeria</taxon>
        <taxon>Conexivisphaerales</taxon>
        <taxon>Conexivisphaeraceae</taxon>
        <taxon>Conexivisphaera</taxon>
    </lineage>
</organism>
<dbReference type="InterPro" id="IPR017900">
    <property type="entry name" value="4Fe4S_Fe_S_CS"/>
</dbReference>
<evidence type="ECO:0000259" key="13">
    <source>
        <dbReference type="PROSITE" id="PS51379"/>
    </source>
</evidence>
<dbReference type="GO" id="GO:0009055">
    <property type="term" value="F:electron transfer activity"/>
    <property type="evidence" value="ECO:0007669"/>
    <property type="project" value="InterPro"/>
</dbReference>
<feature type="binding site" evidence="11">
    <location>
        <position position="114"/>
    </location>
    <ligand>
        <name>Zn(2+)</name>
        <dbReference type="ChEBI" id="CHEBI:29105"/>
    </ligand>
</feature>
<dbReference type="PANTHER" id="PTHR43687:SF6">
    <property type="entry name" value="L-ASPARTATE SEMIALDEHYDE SULFURTRANSFERASE IRON-SULFUR SUBUNIT"/>
    <property type="match status" value="1"/>
</dbReference>
<feature type="binding site" evidence="11">
    <location>
        <position position="67"/>
    </location>
    <ligand>
        <name>[3Fe-4S] cluster</name>
        <dbReference type="ChEBI" id="CHEBI:21137"/>
    </ligand>
</feature>
<feature type="binding site" evidence="11">
    <location>
        <position position="121"/>
    </location>
    <ligand>
        <name>[4Fe-4S] cluster</name>
        <dbReference type="ChEBI" id="CHEBI:49883"/>
    </ligand>
</feature>
<keyword evidence="7 10" id="KW-0408">Iron</keyword>
<feature type="binding site" evidence="11">
    <location>
        <position position="73"/>
    </location>
    <ligand>
        <name>[3Fe-4S] cluster</name>
        <dbReference type="ChEBI" id="CHEBI:21137"/>
    </ligand>
</feature>
<dbReference type="Gene3D" id="3.30.70.20">
    <property type="match status" value="1"/>
</dbReference>
<keyword evidence="3 10" id="KW-0479">Metal-binding</keyword>
<evidence type="ECO:0000256" key="12">
    <source>
        <dbReference type="SAM" id="MobiDB-lite"/>
    </source>
</evidence>
<evidence type="ECO:0000256" key="3">
    <source>
        <dbReference type="ARBA" id="ARBA00022723"/>
    </source>
</evidence>
<feature type="binding site" evidence="11">
    <location>
        <position position="127"/>
    </location>
    <ligand>
        <name>[4Fe-4S] cluster</name>
        <dbReference type="ChEBI" id="CHEBI:49883"/>
    </ligand>
</feature>
<keyword evidence="1 10" id="KW-0813">Transport</keyword>
<feature type="binding site" evidence="11">
    <location>
        <position position="124"/>
    </location>
    <ligand>
        <name>[4Fe-4S] cluster</name>
        <dbReference type="ChEBI" id="CHEBI:49883"/>
    </ligand>
</feature>
<evidence type="ECO:0000256" key="5">
    <source>
        <dbReference type="ARBA" id="ARBA00022833"/>
    </source>
</evidence>
<feature type="compositionally biased region" description="Basic and acidic residues" evidence="12">
    <location>
        <begin position="29"/>
        <end position="45"/>
    </location>
</feature>
<dbReference type="Proteomes" id="UP000509448">
    <property type="component" value="Chromosome"/>
</dbReference>
<dbReference type="EMBL" id="AP018732">
    <property type="protein sequence ID" value="BBE41729.1"/>
    <property type="molecule type" value="Genomic_DNA"/>
</dbReference>
<accession>A0A4P2VB56</accession>
<dbReference type="InterPro" id="IPR050572">
    <property type="entry name" value="Fe-S_Ferredoxin"/>
</dbReference>
<evidence type="ECO:0000256" key="4">
    <source>
        <dbReference type="ARBA" id="ARBA00022737"/>
    </source>
</evidence>
<evidence type="ECO:0000256" key="9">
    <source>
        <dbReference type="ARBA" id="ARBA00023291"/>
    </source>
</evidence>
<name>A0A4P2VB56_9ARCH</name>
<evidence type="ECO:0000256" key="6">
    <source>
        <dbReference type="ARBA" id="ARBA00022982"/>
    </source>
</evidence>
<feature type="region of interest" description="Disordered" evidence="12">
    <location>
        <begin position="18"/>
        <end position="45"/>
    </location>
</feature>
<comment type="cofactor">
    <cofactor evidence="10 11">
        <name>[3Fe-4S] cluster</name>
        <dbReference type="ChEBI" id="CHEBI:21137"/>
    </cofactor>
    <text evidence="10 11">Binds 1 [3Fe-4S] cluster.</text>
</comment>
<keyword evidence="5 10" id="KW-0862">Zinc</keyword>
<evidence type="ECO:0000256" key="8">
    <source>
        <dbReference type="ARBA" id="ARBA00023014"/>
    </source>
</evidence>
<comment type="function">
    <text evidence="10">Ferredoxins are iron-sulfur proteins that transfer electrons in a wide variety of metabolic reactions.</text>
</comment>
<gene>
    <name evidence="14" type="ORF">NAS2_0338</name>
</gene>
<keyword evidence="9 10" id="KW-0003">3Fe-4S</keyword>
<evidence type="ECO:0000313" key="15">
    <source>
        <dbReference type="Proteomes" id="UP000509448"/>
    </source>
</evidence>
<protein>
    <recommendedName>
        <fullName evidence="10">Zinc-containing ferredoxin</fullName>
    </recommendedName>
</protein>
<evidence type="ECO:0000256" key="2">
    <source>
        <dbReference type="ARBA" id="ARBA00022485"/>
    </source>
</evidence>
<dbReference type="GO" id="GO:0051538">
    <property type="term" value="F:3 iron, 4 sulfur cluster binding"/>
    <property type="evidence" value="ECO:0007669"/>
    <property type="project" value="UniProtKB-KW"/>
</dbReference>
<proteinExistence type="predicted"/>
<dbReference type="InterPro" id="IPR009157">
    <property type="entry name" value="Fd_Zn-bd"/>
</dbReference>
<feature type="binding site" evidence="11">
    <location>
        <position position="131"/>
    </location>
    <ligand>
        <name>[3Fe-4S] cluster</name>
        <dbReference type="ChEBI" id="CHEBI:21137"/>
    </ligand>
</feature>
<evidence type="ECO:0000256" key="10">
    <source>
        <dbReference type="PIRNR" id="PIRNR000068"/>
    </source>
</evidence>
<comment type="cofactor">
    <cofactor evidence="10 11">
        <name>[4Fe-4S] cluster</name>
        <dbReference type="ChEBI" id="CHEBI:49883"/>
    </cofactor>
    <text evidence="10 11">Binds 1 [4Fe-4S] cluster.</text>
</comment>
<keyword evidence="2 10" id="KW-0004">4Fe-4S</keyword>
<feature type="domain" description="4Fe-4S ferredoxin-type" evidence="13">
    <location>
        <begin position="112"/>
        <end position="141"/>
    </location>
</feature>
<dbReference type="PROSITE" id="PS00198">
    <property type="entry name" value="4FE4S_FER_1"/>
    <property type="match status" value="1"/>
</dbReference>
<keyword evidence="8 10" id="KW-0411">Iron-sulfur</keyword>
<comment type="cofactor">
    <cofactor evidence="10 11">
        <name>Zn(2+)</name>
        <dbReference type="ChEBI" id="CHEBI:29105"/>
    </cofactor>
    <text evidence="10 11">Binds 1 zinc ion.</text>
</comment>
<keyword evidence="4" id="KW-0677">Repeat</keyword>
<dbReference type="GO" id="GO:0008270">
    <property type="term" value="F:zinc ion binding"/>
    <property type="evidence" value="ECO:0007669"/>
    <property type="project" value="InterPro"/>
</dbReference>
<sequence length="141" mass="15664">MVREVDFKSKPIDPDFLKKPDEYPVTGEHNGHKVRAEGKQRLDAEGKPYPTKLGIHGTIVAVDFDCCVADGVCHDVCPVNVFEWLLNPGKSGSGNDLWPLPQDLHDKYRTDKADPIRENDCIFCMACETSCPVSAIKINPP</sequence>
<dbReference type="PIRSF" id="PIRSF000068">
    <property type="entry name" value="Zn_Fdx_Sulfol"/>
    <property type="match status" value="1"/>
</dbReference>
<dbReference type="OrthoDB" id="23833at2157"/>
<dbReference type="SUPFAM" id="SSF54862">
    <property type="entry name" value="4Fe-4S ferredoxins"/>
    <property type="match status" value="1"/>
</dbReference>
<feature type="binding site" evidence="11">
    <location>
        <position position="77"/>
    </location>
    <ligand>
        <name>[4Fe-4S] cluster</name>
        <dbReference type="ChEBI" id="CHEBI:49883"/>
    </ligand>
</feature>
<dbReference type="PROSITE" id="PS51379">
    <property type="entry name" value="4FE4S_FER_2"/>
    <property type="match status" value="2"/>
</dbReference>
<dbReference type="AlphaFoldDB" id="A0A4P2VB56"/>
<dbReference type="KEGG" id="ccai:NAS2_0338"/>
<feature type="binding site" evidence="11">
    <location>
        <position position="29"/>
    </location>
    <ligand>
        <name>Zn(2+)</name>
        <dbReference type="ChEBI" id="CHEBI:29105"/>
    </ligand>
</feature>
<evidence type="ECO:0000256" key="7">
    <source>
        <dbReference type="ARBA" id="ARBA00023004"/>
    </source>
</evidence>
<feature type="binding site" evidence="11">
    <location>
        <position position="56"/>
    </location>
    <ligand>
        <name>Zn(2+)</name>
        <dbReference type="ChEBI" id="CHEBI:29105"/>
    </ligand>
</feature>
<feature type="domain" description="4Fe-4S ferredoxin-type" evidence="13">
    <location>
        <begin position="58"/>
        <end position="87"/>
    </location>
</feature>
<evidence type="ECO:0000256" key="1">
    <source>
        <dbReference type="ARBA" id="ARBA00022448"/>
    </source>
</evidence>